<evidence type="ECO:0000259" key="1">
    <source>
        <dbReference type="Pfam" id="PF13439"/>
    </source>
</evidence>
<dbReference type="EC" id="2.4.1.-" evidence="2"/>
<dbReference type="Pfam" id="PF13439">
    <property type="entry name" value="Glyco_transf_4"/>
    <property type="match status" value="1"/>
</dbReference>
<proteinExistence type="predicted"/>
<dbReference type="PANTHER" id="PTHR45947">
    <property type="entry name" value="SULFOQUINOVOSYL TRANSFERASE SQD2"/>
    <property type="match status" value="1"/>
</dbReference>
<evidence type="ECO:0000313" key="2">
    <source>
        <dbReference type="EMBL" id="OIQ90876.1"/>
    </source>
</evidence>
<protein>
    <submittedName>
        <fullName evidence="2">GDP-mannose-dependent alpha-mannosyltransferase</fullName>
        <ecNumber evidence="2">2.4.1.-</ecNumber>
    </submittedName>
</protein>
<dbReference type="GO" id="GO:0016757">
    <property type="term" value="F:glycosyltransferase activity"/>
    <property type="evidence" value="ECO:0007669"/>
    <property type="project" value="UniProtKB-KW"/>
</dbReference>
<keyword evidence="2" id="KW-0328">Glycosyltransferase</keyword>
<dbReference type="Gene3D" id="3.40.50.2000">
    <property type="entry name" value="Glycogen Phosphorylase B"/>
    <property type="match status" value="2"/>
</dbReference>
<dbReference type="CDD" id="cd03814">
    <property type="entry name" value="GT4-like"/>
    <property type="match status" value="1"/>
</dbReference>
<name>A0A1J5RFJ2_9ZZZZ</name>
<sequence length="351" mass="38814">MRIVVVTDAWHPQVNGVVRTLGTLGEELDRLGHETVFVTPDQFRSLPCPTYPEIRLAVKPGRRLGRLIESNQPCAIHIATEGPLGWAARRYCLKRKLPFTTAYHTKFPEYIKARFRVPLPVSYRVIRHFHAPASSIMVATQTIQAELEQRGFHHIRRWSRGVDTTLFRPRERAELERLVPHLTALAGPIFLYVGRVAVEKNIAAFLEARLEGHKVVVGDGPQLEELRRKHPEVLFTGAKVGEELAAHYAAASVFVFPSRTDTFGLVLLEALASGVPVAAYPVPGPLDVIGDSPAGVLNSDLAAAARAALAVPPELCRRHALTFSWEACTRQFLGNLAPFDGEVWRGGGDLL</sequence>
<dbReference type="InterPro" id="IPR050194">
    <property type="entry name" value="Glycosyltransferase_grp1"/>
</dbReference>
<gene>
    <name evidence="2" type="primary">mgtA_11</name>
    <name evidence="2" type="ORF">GALL_272130</name>
</gene>
<dbReference type="EMBL" id="MLJW01000277">
    <property type="protein sequence ID" value="OIQ90876.1"/>
    <property type="molecule type" value="Genomic_DNA"/>
</dbReference>
<dbReference type="SUPFAM" id="SSF53756">
    <property type="entry name" value="UDP-Glycosyltransferase/glycogen phosphorylase"/>
    <property type="match status" value="1"/>
</dbReference>
<reference evidence="2" key="1">
    <citation type="submission" date="2016-10" db="EMBL/GenBank/DDBJ databases">
        <title>Sequence of Gallionella enrichment culture.</title>
        <authorList>
            <person name="Poehlein A."/>
            <person name="Muehling M."/>
            <person name="Daniel R."/>
        </authorList>
    </citation>
    <scope>NUCLEOTIDE SEQUENCE</scope>
</reference>
<keyword evidence="2" id="KW-0808">Transferase</keyword>
<dbReference type="Pfam" id="PF13692">
    <property type="entry name" value="Glyco_trans_1_4"/>
    <property type="match status" value="1"/>
</dbReference>
<dbReference type="InterPro" id="IPR028098">
    <property type="entry name" value="Glyco_trans_4-like_N"/>
</dbReference>
<dbReference type="PANTHER" id="PTHR45947:SF3">
    <property type="entry name" value="SULFOQUINOVOSYL TRANSFERASE SQD2"/>
    <property type="match status" value="1"/>
</dbReference>
<accession>A0A1J5RFJ2</accession>
<comment type="caution">
    <text evidence="2">The sequence shown here is derived from an EMBL/GenBank/DDBJ whole genome shotgun (WGS) entry which is preliminary data.</text>
</comment>
<feature type="domain" description="Glycosyltransferase subfamily 4-like N-terminal" evidence="1">
    <location>
        <begin position="14"/>
        <end position="165"/>
    </location>
</feature>
<dbReference type="AlphaFoldDB" id="A0A1J5RFJ2"/>
<organism evidence="2">
    <name type="scientific">mine drainage metagenome</name>
    <dbReference type="NCBI Taxonomy" id="410659"/>
    <lineage>
        <taxon>unclassified sequences</taxon>
        <taxon>metagenomes</taxon>
        <taxon>ecological metagenomes</taxon>
    </lineage>
</organism>